<name>A0A0B5F9L4_STRA4</name>
<protein>
    <recommendedName>
        <fullName evidence="1">Ferric siderophore reductase C-terminal domain-containing protein</fullName>
    </recommendedName>
</protein>
<dbReference type="EMBL" id="CP010519">
    <property type="protein sequence ID" value="AJE87531.1"/>
    <property type="molecule type" value="Genomic_DNA"/>
</dbReference>
<reference evidence="2 3" key="1">
    <citation type="submission" date="2015-01" db="EMBL/GenBank/DDBJ databases">
        <title>Enhanced salinomycin production by adjusting the supply of polyketide extender units in Streptomyce albus DSM 41398.</title>
        <authorList>
            <person name="Lu C."/>
        </authorList>
    </citation>
    <scope>NUCLEOTIDE SEQUENCE [LARGE SCALE GENOMIC DNA]</scope>
    <source>
        <strain evidence="3">ATCC 21838 / DSM 41398 / FERM P-419 / JCM 4703 / NBRC 107858</strain>
    </source>
</reference>
<dbReference type="AlphaFoldDB" id="A0A0B5F9L4"/>
<organism evidence="2 3">
    <name type="scientific">Streptomyces albus (strain ATCC 21838 / DSM 41398 / FERM P-419 / JCM 4703 / NBRC 107858)</name>
    <dbReference type="NCBI Taxonomy" id="1081613"/>
    <lineage>
        <taxon>Bacteria</taxon>
        <taxon>Bacillati</taxon>
        <taxon>Actinomycetota</taxon>
        <taxon>Actinomycetes</taxon>
        <taxon>Kitasatosporales</taxon>
        <taxon>Streptomycetaceae</taxon>
        <taxon>Streptomyces</taxon>
    </lineage>
</organism>
<dbReference type="InterPro" id="IPR024726">
    <property type="entry name" value="FhuF_C"/>
</dbReference>
<dbReference type="Pfam" id="PF11575">
    <property type="entry name" value="FhuF_C"/>
    <property type="match status" value="1"/>
</dbReference>
<dbReference type="Proteomes" id="UP000031523">
    <property type="component" value="Chromosome"/>
</dbReference>
<keyword evidence="3" id="KW-1185">Reference proteome</keyword>
<evidence type="ECO:0000313" key="2">
    <source>
        <dbReference type="EMBL" id="AJE87531.1"/>
    </source>
</evidence>
<dbReference type="KEGG" id="sals:SLNWT_7155"/>
<evidence type="ECO:0000313" key="3">
    <source>
        <dbReference type="Proteomes" id="UP000031523"/>
    </source>
</evidence>
<accession>A0A0B5F9L4</accession>
<proteinExistence type="predicted"/>
<dbReference type="GO" id="GO:0051537">
    <property type="term" value="F:2 iron, 2 sulfur cluster binding"/>
    <property type="evidence" value="ECO:0007669"/>
    <property type="project" value="InterPro"/>
</dbReference>
<feature type="domain" description="Ferric siderophore reductase C-terminal" evidence="1">
    <location>
        <begin position="209"/>
        <end position="228"/>
    </location>
</feature>
<gene>
    <name evidence="2" type="ORF">SLNWT_7155</name>
</gene>
<evidence type="ECO:0000259" key="1">
    <source>
        <dbReference type="Pfam" id="PF11575"/>
    </source>
</evidence>
<sequence length="244" mass="25518">MVQDLDTAALADIGGFFALRTGRPPRAARPLAEAYALVPGGSDPLAVRVGLVTGRIGAPEARVAVSLVQLGLAARIWSLHLGAAVLHGALPDLDPARVHWDPEAATGEDLWLAQAHMLPADPEAVDRAVRGRHLDPLAAVLHRRYGLAEGLLHGNSGSALAGALRELDRWAHRTGRPEAAARARALGDALFADPLLAATGHREGTAFRRRSCCLYYRVPGGGVCGDCCFTRPPGTAGPGPVRGS</sequence>